<accession>A0ABV7GXS0</accession>
<dbReference type="CDD" id="cd07012">
    <property type="entry name" value="PBP2_Bug_TTT"/>
    <property type="match status" value="1"/>
</dbReference>
<evidence type="ECO:0000313" key="3">
    <source>
        <dbReference type="EMBL" id="MFC3144311.1"/>
    </source>
</evidence>
<dbReference type="PROSITE" id="PS51318">
    <property type="entry name" value="TAT"/>
    <property type="match status" value="1"/>
</dbReference>
<organism evidence="3 4">
    <name type="scientific">Psychromarinibacter halotolerans</name>
    <dbReference type="NCBI Taxonomy" id="1775175"/>
    <lineage>
        <taxon>Bacteria</taxon>
        <taxon>Pseudomonadati</taxon>
        <taxon>Pseudomonadota</taxon>
        <taxon>Alphaproteobacteria</taxon>
        <taxon>Rhodobacterales</taxon>
        <taxon>Paracoccaceae</taxon>
        <taxon>Psychromarinibacter</taxon>
    </lineage>
</organism>
<dbReference type="Pfam" id="PF03401">
    <property type="entry name" value="TctC"/>
    <property type="match status" value="1"/>
</dbReference>
<reference evidence="4" key="1">
    <citation type="journal article" date="2019" name="Int. J. Syst. Evol. Microbiol.">
        <title>The Global Catalogue of Microorganisms (GCM) 10K type strain sequencing project: providing services to taxonomists for standard genome sequencing and annotation.</title>
        <authorList>
            <consortium name="The Broad Institute Genomics Platform"/>
            <consortium name="The Broad Institute Genome Sequencing Center for Infectious Disease"/>
            <person name="Wu L."/>
            <person name="Ma J."/>
        </authorList>
    </citation>
    <scope>NUCLEOTIDE SEQUENCE [LARGE SCALE GENOMIC DNA]</scope>
    <source>
        <strain evidence="4">KCTC 52366</strain>
    </source>
</reference>
<dbReference type="RefSeq" id="WP_275634697.1">
    <property type="nucleotide sequence ID" value="NZ_JARGYD010000011.1"/>
</dbReference>
<gene>
    <name evidence="3" type="ORF">ACFOGP_16430</name>
</gene>
<name>A0ABV7GXS0_9RHOB</name>
<dbReference type="Gene3D" id="3.40.190.10">
    <property type="entry name" value="Periplasmic binding protein-like II"/>
    <property type="match status" value="1"/>
</dbReference>
<keyword evidence="2" id="KW-0732">Signal</keyword>
<sequence length="321" mass="33400">MTNTSKGVTRRALLAFATAMAVVPGGAALAQSFPDQPITIVVAYAPGGGVDTAVRAMTDVMSEELGVSILVKNVGGGGGAVGNSEVSRADPDGYTILATNSSSITLEPQLNETMYDLDSFEVIAKAGQFQSAMITGADSSFSTFEELVAVAQEEDRPILLGSYLSYDRLLMGYMADSAGVEFTPVPVQGGNGAIQAMLSGDVDVVLSGGSWAPLVEAGDAKALFASSFDRLKMAPDLVSMKDLGFELGSASSMMFLAPAGTPAEIVDALAAAIEPAVASETAQTVGQRRNVDMTFYGPEEASQMMREELDAFAEFIEIANR</sequence>
<dbReference type="InterPro" id="IPR042100">
    <property type="entry name" value="Bug_dom1"/>
</dbReference>
<evidence type="ECO:0000256" key="2">
    <source>
        <dbReference type="SAM" id="SignalP"/>
    </source>
</evidence>
<evidence type="ECO:0000313" key="4">
    <source>
        <dbReference type="Proteomes" id="UP001595632"/>
    </source>
</evidence>
<dbReference type="PIRSF" id="PIRSF017082">
    <property type="entry name" value="YflP"/>
    <property type="match status" value="1"/>
</dbReference>
<comment type="similarity">
    <text evidence="1">Belongs to the UPF0065 (bug) family.</text>
</comment>
<dbReference type="Gene3D" id="3.40.190.150">
    <property type="entry name" value="Bordetella uptake gene, domain 1"/>
    <property type="match status" value="1"/>
</dbReference>
<dbReference type="Proteomes" id="UP001595632">
    <property type="component" value="Unassembled WGS sequence"/>
</dbReference>
<dbReference type="PANTHER" id="PTHR42928:SF5">
    <property type="entry name" value="BLR1237 PROTEIN"/>
    <property type="match status" value="1"/>
</dbReference>
<proteinExistence type="inferred from homology"/>
<keyword evidence="4" id="KW-1185">Reference proteome</keyword>
<protein>
    <submittedName>
        <fullName evidence="3">Bug family tripartite tricarboxylate transporter substrate binding protein</fullName>
    </submittedName>
</protein>
<comment type="caution">
    <text evidence="3">The sequence shown here is derived from an EMBL/GenBank/DDBJ whole genome shotgun (WGS) entry which is preliminary data.</text>
</comment>
<feature type="chain" id="PRO_5046044813" evidence="2">
    <location>
        <begin position="22"/>
        <end position="321"/>
    </location>
</feature>
<dbReference type="InterPro" id="IPR005064">
    <property type="entry name" value="BUG"/>
</dbReference>
<dbReference type="EMBL" id="JBHRTB010000010">
    <property type="protein sequence ID" value="MFC3144311.1"/>
    <property type="molecule type" value="Genomic_DNA"/>
</dbReference>
<dbReference type="InterPro" id="IPR006311">
    <property type="entry name" value="TAT_signal"/>
</dbReference>
<feature type="signal peptide" evidence="2">
    <location>
        <begin position="1"/>
        <end position="21"/>
    </location>
</feature>
<dbReference type="PANTHER" id="PTHR42928">
    <property type="entry name" value="TRICARBOXYLATE-BINDING PROTEIN"/>
    <property type="match status" value="1"/>
</dbReference>
<dbReference type="SUPFAM" id="SSF53850">
    <property type="entry name" value="Periplasmic binding protein-like II"/>
    <property type="match status" value="1"/>
</dbReference>
<evidence type="ECO:0000256" key="1">
    <source>
        <dbReference type="ARBA" id="ARBA00006987"/>
    </source>
</evidence>